<dbReference type="EMBL" id="HG994583">
    <property type="protein sequence ID" value="CAF2927375.1"/>
    <property type="molecule type" value="Genomic_DNA"/>
</dbReference>
<organism evidence="1 2">
    <name type="scientific">Lepeophtheirus salmonis</name>
    <name type="common">Salmon louse</name>
    <name type="synonym">Caligus salmonis</name>
    <dbReference type="NCBI Taxonomy" id="72036"/>
    <lineage>
        <taxon>Eukaryota</taxon>
        <taxon>Metazoa</taxon>
        <taxon>Ecdysozoa</taxon>
        <taxon>Arthropoda</taxon>
        <taxon>Crustacea</taxon>
        <taxon>Multicrustacea</taxon>
        <taxon>Hexanauplia</taxon>
        <taxon>Copepoda</taxon>
        <taxon>Siphonostomatoida</taxon>
        <taxon>Caligidae</taxon>
        <taxon>Lepeophtheirus</taxon>
    </lineage>
</organism>
<gene>
    <name evidence="1" type="ORF">LSAA_9153</name>
</gene>
<evidence type="ECO:0000313" key="2">
    <source>
        <dbReference type="Proteomes" id="UP000675881"/>
    </source>
</evidence>
<reference evidence="1" key="1">
    <citation type="submission" date="2021-02" db="EMBL/GenBank/DDBJ databases">
        <authorList>
            <person name="Bekaert M."/>
        </authorList>
    </citation>
    <scope>NUCLEOTIDE SEQUENCE</scope>
    <source>
        <strain evidence="1">IoA-00</strain>
    </source>
</reference>
<name>A0A7R8CTK1_LEPSM</name>
<evidence type="ECO:0000313" key="1">
    <source>
        <dbReference type="EMBL" id="CAF2927375.1"/>
    </source>
</evidence>
<dbReference type="AlphaFoldDB" id="A0A7R8CTK1"/>
<keyword evidence="2" id="KW-1185">Reference proteome</keyword>
<dbReference type="OrthoDB" id="10566295at2759"/>
<accession>A0A7R8CTK1</accession>
<proteinExistence type="predicted"/>
<protein>
    <submittedName>
        <fullName evidence="1">(salmon louse) hypothetical protein</fullName>
    </submittedName>
</protein>
<dbReference type="Proteomes" id="UP000675881">
    <property type="component" value="Chromosome 4"/>
</dbReference>
<sequence length="118" mass="12880">MKKILLLIIFNYISIAAGLRCYICLDCEDGKLRATSRGCTQAPSMAELGCSTHLVNIMRATVCLCSTSLCNGRTPNLTESGSVSSDFSIFSKNHLPSSQLIDVKETLLQIPAEFRGLY</sequence>